<sequence length="330" mass="37425">MSDKKRICLLGFAQEAEQKIKNIIQKNVGSQTFEWVPANDKNLDGVVINAGFLEAPQIQKYIGMIKCPIVCAHANAEGANLAGRSQFHSIAWTDEQADAQLWTAKLMGETIADPIVKTETVNQTQTAKTPNKTASHMSADANGDILKKIRRSENIVLHAINGDNSTWIKPAEGLVYINYPRENVPGYDLWKWKEVKTNEIPASARQLRIDVWLFETLWQSHLDGAEHINKNAHFRLLRWPQPLGRNGRTEALRLAACVQSFPIDIKMLQEKTNYPLEQINRFLFASISSGYIEEVIDPVKQTVAQRPQMDEAEKREKRSLLQRFRAKLGL</sequence>
<dbReference type="AlphaFoldDB" id="A0A380MJG1"/>
<protein>
    <submittedName>
        <fullName evidence="1">Uncharacterized protein</fullName>
    </submittedName>
</protein>
<evidence type="ECO:0000313" key="2">
    <source>
        <dbReference type="Proteomes" id="UP000254575"/>
    </source>
</evidence>
<proteinExistence type="predicted"/>
<dbReference type="RefSeq" id="WP_115217647.1">
    <property type="nucleotide sequence ID" value="NZ_UHIA01000003.1"/>
</dbReference>
<evidence type="ECO:0000313" key="1">
    <source>
        <dbReference type="EMBL" id="SUO92001.1"/>
    </source>
</evidence>
<keyword evidence="2" id="KW-1185">Reference proteome</keyword>
<dbReference type="EMBL" id="UHIA01000003">
    <property type="protein sequence ID" value="SUO92001.1"/>
    <property type="molecule type" value="Genomic_DNA"/>
</dbReference>
<name>A0A380MJG1_9GAMM</name>
<gene>
    <name evidence="1" type="ORF">NCTC10717_00341</name>
</gene>
<organism evidence="1 2">
    <name type="scientific">Suttonella indologenes</name>
    <dbReference type="NCBI Taxonomy" id="13276"/>
    <lineage>
        <taxon>Bacteria</taxon>
        <taxon>Pseudomonadati</taxon>
        <taxon>Pseudomonadota</taxon>
        <taxon>Gammaproteobacteria</taxon>
        <taxon>Cardiobacteriales</taxon>
        <taxon>Cardiobacteriaceae</taxon>
        <taxon>Suttonella</taxon>
    </lineage>
</organism>
<dbReference type="OrthoDB" id="7067199at2"/>
<accession>A0A380MJG1</accession>
<reference evidence="1 2" key="1">
    <citation type="submission" date="2018-06" db="EMBL/GenBank/DDBJ databases">
        <authorList>
            <consortium name="Pathogen Informatics"/>
            <person name="Doyle S."/>
        </authorList>
    </citation>
    <scope>NUCLEOTIDE SEQUENCE [LARGE SCALE GENOMIC DNA]</scope>
    <source>
        <strain evidence="1 2">NCTC10717</strain>
    </source>
</reference>
<dbReference type="Proteomes" id="UP000254575">
    <property type="component" value="Unassembled WGS sequence"/>
</dbReference>